<feature type="compositionally biased region" description="Basic and acidic residues" evidence="1">
    <location>
        <begin position="843"/>
        <end position="853"/>
    </location>
</feature>
<feature type="compositionally biased region" description="Polar residues" evidence="1">
    <location>
        <begin position="184"/>
        <end position="203"/>
    </location>
</feature>
<dbReference type="GO" id="GO:0003677">
    <property type="term" value="F:DNA binding"/>
    <property type="evidence" value="ECO:0007669"/>
    <property type="project" value="InterPro"/>
</dbReference>
<name>A0A2T2P579_CORCC</name>
<organism evidence="3 4">
    <name type="scientific">Corynespora cassiicola Philippines</name>
    <dbReference type="NCBI Taxonomy" id="1448308"/>
    <lineage>
        <taxon>Eukaryota</taxon>
        <taxon>Fungi</taxon>
        <taxon>Dikarya</taxon>
        <taxon>Ascomycota</taxon>
        <taxon>Pezizomycotina</taxon>
        <taxon>Dothideomycetes</taxon>
        <taxon>Pleosporomycetidae</taxon>
        <taxon>Pleosporales</taxon>
        <taxon>Corynesporascaceae</taxon>
        <taxon>Corynespora</taxon>
    </lineage>
</organism>
<dbReference type="InterPro" id="IPR017956">
    <property type="entry name" value="AT_hook_DNA-bd_motif"/>
</dbReference>
<protein>
    <recommendedName>
        <fullName evidence="2">C2H2-type domain-containing protein</fullName>
    </recommendedName>
</protein>
<feature type="region of interest" description="Disordered" evidence="1">
    <location>
        <begin position="394"/>
        <end position="496"/>
    </location>
</feature>
<sequence length="1205" mass="131160">MSNYSGNPYNYPYQQSSSHQYSAYHTAPAANSIPQPPRQFPTSQSAATTQSTDYMSYSAPSYNGQGSAYGGQSDNSWGNNYGGNRDTTNRAAEVLRNMSSTPYTPSSTASATPGFTTTNASTQNARYTATSSQQPHHSHTYSQSQPRPRSVNTNRAQATSFNRGLPSPATTAGYPSQRAAQGVYAQQQQRPESTAQYSHSTPVSSARSAAMTAATQFSDYTSRQLPSVDASRNIQNPAVTAAYSYDTSQVTAPIAHPSLPASASSHYSENTTVDPNEVYDPWPEYQKQLEARRKQQALEDAARAEEERKAEEARKEEERKRWEEEQKKQQEKEEQARQAVKEKASQSNLAGIGSGGGPLTAEELESEIRAMMAKMREFNSKDPALLARIWEEERRAKVSKSLAAQNKAGSQTTAPHAKAPPAPPAKTTPAPPAKVTPAPPAANQRKKAAPKEIPRAPVAAPAVTATPATAVRAQPTVPKQPAQPAATPSRPTGNTIWPPEKRAHLANAAATYLNGQNPTKTLDASSVLSMLEGNPSYIELCEQLEAMDLKLDRAAFAKTLLNAVPDINSSSRTQARPAQTPSAAQVQAPPPPAIPKKEAAIPAAATPQYTPAAESPVNTSSFTPRPDNGDSASRSPAPIAEMVPIKPEFRAPANKEEAARKRNFKDLIDLTQLDEEEDLPPPKRQNIDPMYTRISPGVNIHDAQDVMDIDRGTPITNNFNVISDMPTPTIEMTTTAPVPAEFRHQTLVQPINKKFALRRSTYNPKTIARDVLLACGRHPHERALNAHLDILKTHLPQVTNDADLDTLNWDILDPGKPPPGYYKDGAQQLIEDADDEDESEDEAPSRVRIETVGREGGTAKVQAPLPEPTNPFKTKRRGRPPRHSFPDALTSTNTPPRATSAANMTASAPRPSSGVGYSPFRHPTEFGPDGKPLPKKRGRPVGWRKAIHGSPAAQERPGANGHTGPLNKHKPSQPSGLRNVNTGVNEPIRIDSRSPSAAPRFQSFKCKWQNCQAELHNLETLKKHVLKVHRKETVRGTLECLWSSCGKEVTQHDPMTGKMIERNEPQSFRNEASWRQHIDGEHMAPLSWTQGDGPAGGLSDANDSEAYMSDAQGRRVTPRITATPEHMNNGGNSIVKPSPTPRGRGRPPKSALENEAREIQKRVLSQKKRLGGPGMDRGGASLANNKRRKGFSDHEDTEEELVDAE</sequence>
<feature type="compositionally biased region" description="Basic and acidic residues" evidence="1">
    <location>
        <begin position="287"/>
        <end position="344"/>
    </location>
</feature>
<feature type="region of interest" description="Disordered" evidence="1">
    <location>
        <begin position="608"/>
        <end position="640"/>
    </location>
</feature>
<feature type="compositionally biased region" description="Polar residues" evidence="1">
    <location>
        <begin position="402"/>
        <end position="411"/>
    </location>
</feature>
<evidence type="ECO:0000313" key="4">
    <source>
        <dbReference type="Proteomes" id="UP000240883"/>
    </source>
</evidence>
<feature type="domain" description="C2H2-type" evidence="2">
    <location>
        <begin position="1006"/>
        <end position="1029"/>
    </location>
</feature>
<keyword evidence="4" id="KW-1185">Reference proteome</keyword>
<feature type="region of interest" description="Disordered" evidence="1">
    <location>
        <begin position="1"/>
        <end position="210"/>
    </location>
</feature>
<feature type="compositionally biased region" description="Low complexity" evidence="1">
    <location>
        <begin position="42"/>
        <end position="52"/>
    </location>
</feature>
<feature type="compositionally biased region" description="Low complexity" evidence="1">
    <location>
        <begin position="577"/>
        <end position="587"/>
    </location>
</feature>
<proteinExistence type="predicted"/>
<dbReference type="PANTHER" id="PTHR48125">
    <property type="entry name" value="LP07818P1"/>
    <property type="match status" value="1"/>
</dbReference>
<feature type="compositionally biased region" description="Pro residues" evidence="1">
    <location>
        <begin position="418"/>
        <end position="440"/>
    </location>
</feature>
<feature type="region of interest" description="Disordered" evidence="1">
    <location>
        <begin position="832"/>
        <end position="996"/>
    </location>
</feature>
<evidence type="ECO:0000256" key="1">
    <source>
        <dbReference type="SAM" id="MobiDB-lite"/>
    </source>
</evidence>
<feature type="compositionally biased region" description="Low complexity" evidence="1">
    <location>
        <begin position="99"/>
        <end position="118"/>
    </location>
</feature>
<feature type="compositionally biased region" description="Polar residues" evidence="1">
    <location>
        <begin position="119"/>
        <end position="174"/>
    </location>
</feature>
<dbReference type="SMART" id="SM00384">
    <property type="entry name" value="AT_hook"/>
    <property type="match status" value="3"/>
</dbReference>
<dbReference type="PROSITE" id="PS00028">
    <property type="entry name" value="ZINC_FINGER_C2H2_1"/>
    <property type="match status" value="1"/>
</dbReference>
<feature type="compositionally biased region" description="Acidic residues" evidence="1">
    <location>
        <begin position="832"/>
        <end position="842"/>
    </location>
</feature>
<feature type="region of interest" description="Disordered" evidence="1">
    <location>
        <begin position="1084"/>
        <end position="1205"/>
    </location>
</feature>
<gene>
    <name evidence="3" type="ORF">BS50DRAFT_513576</name>
</gene>
<feature type="compositionally biased region" description="Basic residues" evidence="1">
    <location>
        <begin position="873"/>
        <end position="882"/>
    </location>
</feature>
<dbReference type="InterPro" id="IPR013087">
    <property type="entry name" value="Znf_C2H2_type"/>
</dbReference>
<feature type="compositionally biased region" description="Low complexity" evidence="1">
    <location>
        <begin position="455"/>
        <end position="477"/>
    </location>
</feature>
<dbReference type="OrthoDB" id="5424797at2759"/>
<dbReference type="Proteomes" id="UP000240883">
    <property type="component" value="Unassembled WGS sequence"/>
</dbReference>
<feature type="compositionally biased region" description="Polar residues" evidence="1">
    <location>
        <begin position="53"/>
        <end position="79"/>
    </location>
</feature>
<feature type="compositionally biased region" description="Acidic residues" evidence="1">
    <location>
        <begin position="1195"/>
        <end position="1205"/>
    </location>
</feature>
<dbReference type="AlphaFoldDB" id="A0A2T2P579"/>
<evidence type="ECO:0000259" key="2">
    <source>
        <dbReference type="PROSITE" id="PS00028"/>
    </source>
</evidence>
<dbReference type="EMBL" id="KZ678129">
    <property type="protein sequence ID" value="PSN72743.1"/>
    <property type="molecule type" value="Genomic_DNA"/>
</dbReference>
<feature type="compositionally biased region" description="Polar residues" evidence="1">
    <location>
        <begin position="972"/>
        <end position="984"/>
    </location>
</feature>
<accession>A0A2T2P579</accession>
<feature type="compositionally biased region" description="Low complexity" evidence="1">
    <location>
        <begin position="1"/>
        <end position="25"/>
    </location>
</feature>
<feature type="compositionally biased region" description="Basic and acidic residues" evidence="1">
    <location>
        <begin position="1152"/>
        <end position="1161"/>
    </location>
</feature>
<feature type="region of interest" description="Disordered" evidence="1">
    <location>
        <begin position="256"/>
        <end position="363"/>
    </location>
</feature>
<dbReference type="PANTHER" id="PTHR48125:SF12">
    <property type="entry name" value="AT HOOK TRANSCRIPTION FACTOR FAMILY-RELATED"/>
    <property type="match status" value="1"/>
</dbReference>
<evidence type="ECO:0000313" key="3">
    <source>
        <dbReference type="EMBL" id="PSN72743.1"/>
    </source>
</evidence>
<feature type="compositionally biased region" description="Low complexity" evidence="1">
    <location>
        <begin position="256"/>
        <end position="265"/>
    </location>
</feature>
<dbReference type="STRING" id="1448308.A0A2T2P579"/>
<feature type="compositionally biased region" description="Polar residues" evidence="1">
    <location>
        <begin position="889"/>
        <end position="906"/>
    </location>
</feature>
<reference evidence="3 4" key="1">
    <citation type="journal article" date="2018" name="Front. Microbiol.">
        <title>Genome-Wide Analysis of Corynespora cassiicola Leaf Fall Disease Putative Effectors.</title>
        <authorList>
            <person name="Lopez D."/>
            <person name="Ribeiro S."/>
            <person name="Label P."/>
            <person name="Fumanal B."/>
            <person name="Venisse J.S."/>
            <person name="Kohler A."/>
            <person name="de Oliveira R.R."/>
            <person name="Labutti K."/>
            <person name="Lipzen A."/>
            <person name="Lail K."/>
            <person name="Bauer D."/>
            <person name="Ohm R.A."/>
            <person name="Barry K.W."/>
            <person name="Spatafora J."/>
            <person name="Grigoriev I.V."/>
            <person name="Martin F.M."/>
            <person name="Pujade-Renaud V."/>
        </authorList>
    </citation>
    <scope>NUCLEOTIDE SEQUENCE [LARGE SCALE GENOMIC DNA]</scope>
    <source>
        <strain evidence="3 4">Philippines</strain>
    </source>
</reference>
<feature type="region of interest" description="Disordered" evidence="1">
    <location>
        <begin position="568"/>
        <end position="596"/>
    </location>
</feature>